<gene>
    <name evidence="2" type="ORF">FJZ00_05130</name>
</gene>
<proteinExistence type="predicted"/>
<reference evidence="2 3" key="1">
    <citation type="submission" date="2019-03" db="EMBL/GenBank/DDBJ databases">
        <title>Lake Tanganyika Metagenome-Assembled Genomes (MAGs).</title>
        <authorList>
            <person name="Tran P."/>
        </authorList>
    </citation>
    <scope>NUCLEOTIDE SEQUENCE [LARGE SCALE GENOMIC DNA]</scope>
    <source>
        <strain evidence="2">K_DeepCast_65m_m2_236</strain>
    </source>
</reference>
<dbReference type="EMBL" id="VGJX01000238">
    <property type="protein sequence ID" value="MBM3274511.1"/>
    <property type="molecule type" value="Genomic_DNA"/>
</dbReference>
<evidence type="ECO:0000256" key="1">
    <source>
        <dbReference type="SAM" id="MobiDB-lite"/>
    </source>
</evidence>
<dbReference type="Proteomes" id="UP000703893">
    <property type="component" value="Unassembled WGS sequence"/>
</dbReference>
<name>A0A937X1Y3_9BACT</name>
<feature type="region of interest" description="Disordered" evidence="1">
    <location>
        <begin position="32"/>
        <end position="59"/>
    </location>
</feature>
<comment type="caution">
    <text evidence="2">The sequence shown here is derived from an EMBL/GenBank/DDBJ whole genome shotgun (WGS) entry which is preliminary data.</text>
</comment>
<sequence>MKLRFKSASIALATTLTVFSLAGCPDLLKLLGPSPSPSPSPSPTKAATLPGGNAYQVAP</sequence>
<organism evidence="2 3">
    <name type="scientific">Candidatus Tanganyikabacteria bacterium</name>
    <dbReference type="NCBI Taxonomy" id="2961651"/>
    <lineage>
        <taxon>Bacteria</taxon>
        <taxon>Bacillati</taxon>
        <taxon>Candidatus Sericytochromatia</taxon>
        <taxon>Candidatus Tanganyikabacteria</taxon>
    </lineage>
</organism>
<evidence type="ECO:0000313" key="2">
    <source>
        <dbReference type="EMBL" id="MBM3274511.1"/>
    </source>
</evidence>
<accession>A0A937X1Y3</accession>
<protein>
    <submittedName>
        <fullName evidence="2">Uncharacterized protein</fullName>
    </submittedName>
</protein>
<dbReference type="PROSITE" id="PS51257">
    <property type="entry name" value="PROKAR_LIPOPROTEIN"/>
    <property type="match status" value="1"/>
</dbReference>
<evidence type="ECO:0000313" key="3">
    <source>
        <dbReference type="Proteomes" id="UP000703893"/>
    </source>
</evidence>
<dbReference type="AlphaFoldDB" id="A0A937X1Y3"/>